<dbReference type="Pfam" id="PF00383">
    <property type="entry name" value="dCMP_cyt_deam_1"/>
    <property type="match status" value="1"/>
</dbReference>
<evidence type="ECO:0000313" key="3">
    <source>
        <dbReference type="Proteomes" id="UP000228945"/>
    </source>
</evidence>
<dbReference type="Gene3D" id="3.40.140.10">
    <property type="entry name" value="Cytidine Deaminase, domain 2"/>
    <property type="match status" value="1"/>
</dbReference>
<name>A0A2D2B497_9CAUL</name>
<dbReference type="SUPFAM" id="SSF53927">
    <property type="entry name" value="Cytidine deaminase-like"/>
    <property type="match status" value="1"/>
</dbReference>
<proteinExistence type="predicted"/>
<dbReference type="AlphaFoldDB" id="A0A2D2B497"/>
<keyword evidence="3" id="KW-1185">Reference proteome</keyword>
<evidence type="ECO:0000259" key="1">
    <source>
        <dbReference type="PROSITE" id="PS51747"/>
    </source>
</evidence>
<protein>
    <submittedName>
        <fullName evidence="2">Riboflavin biosynthesis protein RibD</fullName>
    </submittedName>
</protein>
<organism evidence="2 3">
    <name type="scientific">Caulobacter mirabilis</name>
    <dbReference type="NCBI Taxonomy" id="69666"/>
    <lineage>
        <taxon>Bacteria</taxon>
        <taxon>Pseudomonadati</taxon>
        <taxon>Pseudomonadota</taxon>
        <taxon>Alphaproteobacteria</taxon>
        <taxon>Caulobacterales</taxon>
        <taxon>Caulobacteraceae</taxon>
        <taxon>Caulobacter</taxon>
    </lineage>
</organism>
<dbReference type="EMBL" id="CP024201">
    <property type="protein sequence ID" value="ATQ45075.1"/>
    <property type="molecule type" value="Genomic_DNA"/>
</dbReference>
<dbReference type="Proteomes" id="UP000228945">
    <property type="component" value="Chromosome"/>
</dbReference>
<dbReference type="OrthoDB" id="9800865at2"/>
<dbReference type="CDD" id="cd01284">
    <property type="entry name" value="Riboflavin_deaminase-reductase"/>
    <property type="match status" value="1"/>
</dbReference>
<dbReference type="PROSITE" id="PS51747">
    <property type="entry name" value="CYT_DCMP_DEAMINASES_2"/>
    <property type="match status" value="1"/>
</dbReference>
<dbReference type="PANTHER" id="PTHR11079:SF162">
    <property type="entry name" value="RIBOFLAVIN BIOSYNTHESIS PROTEIN PYRD, CHLOROPLASTIC"/>
    <property type="match status" value="1"/>
</dbReference>
<dbReference type="InterPro" id="IPR016193">
    <property type="entry name" value="Cytidine_deaminase-like"/>
</dbReference>
<evidence type="ECO:0000313" key="2">
    <source>
        <dbReference type="EMBL" id="ATQ45075.1"/>
    </source>
</evidence>
<accession>A0A2D2B497</accession>
<sequence length="142" mass="14426">MRRAIAVARANLGKTAPNPVVGCVIVRDGVILAEAATAPGGRPHAEEQALRGIDASGATAYVTLEPCGERSSGAASCSLLLVKAGIGRVVIACEDPSPYAAGQGSERLTAAGVPVEIGLLADEAFATLHYQAWKDAVNGHQP</sequence>
<gene>
    <name evidence="2" type="ORF">CSW64_16940</name>
</gene>
<dbReference type="GO" id="GO:0008835">
    <property type="term" value="F:diaminohydroxyphosphoribosylaminopyrimidine deaminase activity"/>
    <property type="evidence" value="ECO:0007669"/>
    <property type="project" value="TreeGrafter"/>
</dbReference>
<feature type="domain" description="CMP/dCMP-type deaminase" evidence="1">
    <location>
        <begin position="1"/>
        <end position="106"/>
    </location>
</feature>
<reference evidence="2 3" key="1">
    <citation type="submission" date="2017-10" db="EMBL/GenBank/DDBJ databases">
        <title>Genome sequence of Caulobacter mirabilis FWC38.</title>
        <authorList>
            <person name="Fiebig A."/>
            <person name="Crosson S."/>
        </authorList>
    </citation>
    <scope>NUCLEOTIDE SEQUENCE [LARGE SCALE GENOMIC DNA]</scope>
    <source>
        <strain evidence="2 3">FWC 38</strain>
    </source>
</reference>
<dbReference type="InterPro" id="IPR002125">
    <property type="entry name" value="CMP_dCMP_dom"/>
</dbReference>
<dbReference type="PANTHER" id="PTHR11079">
    <property type="entry name" value="CYTOSINE DEAMINASE FAMILY MEMBER"/>
    <property type="match status" value="1"/>
</dbReference>
<dbReference type="KEGG" id="cmb:CSW64_16940"/>